<dbReference type="Proteomes" id="UP000789901">
    <property type="component" value="Unassembled WGS sequence"/>
</dbReference>
<gene>
    <name evidence="1" type="ORF">GMARGA_LOCUS8253</name>
</gene>
<name>A0ABN7UN61_GIGMA</name>
<comment type="caution">
    <text evidence="1">The sequence shown here is derived from an EMBL/GenBank/DDBJ whole genome shotgun (WGS) entry which is preliminary data.</text>
</comment>
<accession>A0ABN7UN61</accession>
<reference evidence="1 2" key="1">
    <citation type="submission" date="2021-06" db="EMBL/GenBank/DDBJ databases">
        <authorList>
            <person name="Kallberg Y."/>
            <person name="Tangrot J."/>
            <person name="Rosling A."/>
        </authorList>
    </citation>
    <scope>NUCLEOTIDE SEQUENCE [LARGE SCALE GENOMIC DNA]</scope>
    <source>
        <strain evidence="1 2">120-4 pot B 10/14</strain>
    </source>
</reference>
<keyword evidence="2" id="KW-1185">Reference proteome</keyword>
<sequence length="297" mass="33736">PLASPKARIDYTRAGLIEKDVSEDWILVVGKMQAVEDKSITSGYRLAKKWSSNIPKGCVSVGSKACSELVQFINRATGIGKKRIRSTNKIGNNQGAIEMVLKRGKLLWQKDLHRWDIWINEVFWIPSEMNLADKLTRVLDEDNWCMSQTIFDYIEEKWGPYTIDRLVKGKQLHLPTYRISLSGFALCNRGKSSGNNNCTQVGFGSMVAIATACSDKLYISGSKSELFRKLLVRAQALSKKSVLNNWNRHLAKAYVDILTALSREYLEHHLADPSKNYRVKRICKALVKEDKKDKEPK</sequence>
<evidence type="ECO:0000313" key="2">
    <source>
        <dbReference type="Proteomes" id="UP000789901"/>
    </source>
</evidence>
<proteinExistence type="predicted"/>
<feature type="non-terminal residue" evidence="1">
    <location>
        <position position="1"/>
    </location>
</feature>
<organism evidence="1 2">
    <name type="scientific">Gigaspora margarita</name>
    <dbReference type="NCBI Taxonomy" id="4874"/>
    <lineage>
        <taxon>Eukaryota</taxon>
        <taxon>Fungi</taxon>
        <taxon>Fungi incertae sedis</taxon>
        <taxon>Mucoromycota</taxon>
        <taxon>Glomeromycotina</taxon>
        <taxon>Glomeromycetes</taxon>
        <taxon>Diversisporales</taxon>
        <taxon>Gigasporaceae</taxon>
        <taxon>Gigaspora</taxon>
    </lineage>
</organism>
<evidence type="ECO:0000313" key="1">
    <source>
        <dbReference type="EMBL" id="CAG8629393.1"/>
    </source>
</evidence>
<protein>
    <submittedName>
        <fullName evidence="1">44135_t:CDS:1</fullName>
    </submittedName>
</protein>
<dbReference type="EMBL" id="CAJVQB010004189">
    <property type="protein sequence ID" value="CAG8629393.1"/>
    <property type="molecule type" value="Genomic_DNA"/>
</dbReference>